<dbReference type="EMBL" id="HBGT01005326">
    <property type="protein sequence ID" value="CAD9391015.1"/>
    <property type="molecule type" value="Transcribed_RNA"/>
</dbReference>
<dbReference type="PANTHER" id="PTHR12800:SF4">
    <property type="entry name" value="HSP90 CO-CHAPERONE CDC37"/>
    <property type="match status" value="1"/>
</dbReference>
<name>A0A7S2FGF6_9STRA</name>
<evidence type="ECO:0000313" key="10">
    <source>
        <dbReference type="EMBL" id="CAD9391015.1"/>
    </source>
</evidence>
<dbReference type="Pfam" id="PF08564">
    <property type="entry name" value="CDC37_C"/>
    <property type="match status" value="1"/>
</dbReference>
<evidence type="ECO:0000259" key="8">
    <source>
        <dbReference type="SMART" id="SM01070"/>
    </source>
</evidence>
<feature type="domain" description="Cdc37 C-terminal" evidence="7">
    <location>
        <begin position="328"/>
        <end position="386"/>
    </location>
</feature>
<protein>
    <recommendedName>
        <fullName evidence="5">Hsp90 chaperone protein kinase-targeting subunit</fullName>
    </recommendedName>
</protein>
<evidence type="ECO:0000256" key="5">
    <source>
        <dbReference type="ARBA" id="ARBA00031396"/>
    </source>
</evidence>
<dbReference type="GO" id="GO:0006457">
    <property type="term" value="P:protein folding"/>
    <property type="evidence" value="ECO:0007669"/>
    <property type="project" value="TreeGrafter"/>
</dbReference>
<evidence type="ECO:0000259" key="9">
    <source>
        <dbReference type="SMART" id="SM01071"/>
    </source>
</evidence>
<feature type="compositionally biased region" description="Basic and acidic residues" evidence="6">
    <location>
        <begin position="298"/>
        <end position="311"/>
    </location>
</feature>
<sequence length="386" mass="44634">MAGLADNSLSKKYSKWDNIELSDDESDCHPNIDKDSWFRMKHRSRVEREEGEDAEKSKLEGQNKGDRDRLAEVKERLAEEEEEEDKESLEEEIKDLEASIAKRQARLDEMEANKKWNVDNMCHVVEERTIVSNKSDTTKTSELPAHLVEAQLAREAARAAEAGEVPVGPRTERREIENYADFVTEYEDLLEKFIDTHSIEDCKEMMHQNGDVLLQENASSYLLLSCLEEEMNGNHEKMMHVARQSQILSHITELAGSLKRAPRDVVLPFFRRISEDEHRKGFQEAVDGFIKRIEKRAVDKRKEMDEEEKQRQAAGEGGEEVELSKEERMGPGGLDPIEVFESLPESMQEAFESKDMQKLQECLQTMPIEEVKYHMKRCEDSGLWVK</sequence>
<dbReference type="InterPro" id="IPR013874">
    <property type="entry name" value="Cdc37_Hsp90-bd"/>
</dbReference>
<dbReference type="SMART" id="SM01070">
    <property type="entry name" value="CDC37_M"/>
    <property type="match status" value="1"/>
</dbReference>
<dbReference type="GO" id="GO:0031072">
    <property type="term" value="F:heat shock protein binding"/>
    <property type="evidence" value="ECO:0007669"/>
    <property type="project" value="TreeGrafter"/>
</dbReference>
<evidence type="ECO:0000256" key="2">
    <source>
        <dbReference type="ARBA" id="ARBA00006222"/>
    </source>
</evidence>
<dbReference type="GO" id="GO:0051082">
    <property type="term" value="F:unfolded protein binding"/>
    <property type="evidence" value="ECO:0007669"/>
    <property type="project" value="TreeGrafter"/>
</dbReference>
<dbReference type="PANTHER" id="PTHR12800">
    <property type="entry name" value="CDC37-RELATED"/>
    <property type="match status" value="1"/>
</dbReference>
<evidence type="ECO:0000256" key="6">
    <source>
        <dbReference type="SAM" id="MobiDB-lite"/>
    </source>
</evidence>
<dbReference type="SMART" id="SM01071">
    <property type="entry name" value="CDC37_N"/>
    <property type="match status" value="1"/>
</dbReference>
<evidence type="ECO:0000256" key="1">
    <source>
        <dbReference type="ARBA" id="ARBA00004496"/>
    </source>
</evidence>
<keyword evidence="3" id="KW-0963">Cytoplasm</keyword>
<comment type="subcellular location">
    <subcellularLocation>
        <location evidence="1">Cytoplasm</location>
    </subcellularLocation>
</comment>
<dbReference type="Pfam" id="PF08565">
    <property type="entry name" value="CDC37_M"/>
    <property type="match status" value="1"/>
</dbReference>
<dbReference type="GO" id="GO:0005737">
    <property type="term" value="C:cytoplasm"/>
    <property type="evidence" value="ECO:0007669"/>
    <property type="project" value="UniProtKB-SubCell"/>
</dbReference>
<evidence type="ECO:0000256" key="3">
    <source>
        <dbReference type="ARBA" id="ARBA00022490"/>
    </source>
</evidence>
<evidence type="ECO:0000259" key="7">
    <source>
        <dbReference type="SMART" id="SM01069"/>
    </source>
</evidence>
<dbReference type="InterPro" id="IPR013855">
    <property type="entry name" value="Cdc37_N_dom"/>
</dbReference>
<dbReference type="GO" id="GO:0019901">
    <property type="term" value="F:protein kinase binding"/>
    <property type="evidence" value="ECO:0007669"/>
    <property type="project" value="InterPro"/>
</dbReference>
<dbReference type="Gene3D" id="1.20.58.610">
    <property type="entry name" value="Cdc37, Hsp90 binding domain"/>
    <property type="match status" value="1"/>
</dbReference>
<feature type="compositionally biased region" description="Basic and acidic residues" evidence="6">
    <location>
        <begin position="54"/>
        <end position="69"/>
    </location>
</feature>
<dbReference type="Gene3D" id="6.10.140.250">
    <property type="match status" value="1"/>
</dbReference>
<dbReference type="InterPro" id="IPR004918">
    <property type="entry name" value="Cdc37"/>
</dbReference>
<dbReference type="AlphaFoldDB" id="A0A7S2FGF6"/>
<keyword evidence="4" id="KW-0143">Chaperone</keyword>
<dbReference type="GO" id="GO:0050821">
    <property type="term" value="P:protein stabilization"/>
    <property type="evidence" value="ECO:0007669"/>
    <property type="project" value="TreeGrafter"/>
</dbReference>
<organism evidence="10">
    <name type="scientific">Florenciella parvula</name>
    <dbReference type="NCBI Taxonomy" id="236787"/>
    <lineage>
        <taxon>Eukaryota</taxon>
        <taxon>Sar</taxon>
        <taxon>Stramenopiles</taxon>
        <taxon>Ochrophyta</taxon>
        <taxon>Dictyochophyceae</taxon>
        <taxon>Florenciellales</taxon>
        <taxon>Florenciella</taxon>
    </lineage>
</organism>
<evidence type="ECO:0000256" key="4">
    <source>
        <dbReference type="ARBA" id="ARBA00023186"/>
    </source>
</evidence>
<dbReference type="InterPro" id="IPR013873">
    <property type="entry name" value="Cdc37_C"/>
</dbReference>
<proteinExistence type="inferred from homology"/>
<feature type="region of interest" description="Disordered" evidence="6">
    <location>
        <begin position="298"/>
        <end position="341"/>
    </location>
</feature>
<feature type="domain" description="Cdc37 Hsp90 binding" evidence="8">
    <location>
        <begin position="133"/>
        <end position="308"/>
    </location>
</feature>
<dbReference type="SUPFAM" id="SSF101391">
    <property type="entry name" value="Hsp90 co-chaperone CDC37"/>
    <property type="match status" value="1"/>
</dbReference>
<gene>
    <name evidence="10" type="ORF">FPAR1323_LOCUS2915</name>
</gene>
<accession>A0A7S2FGF6</accession>
<dbReference type="InterPro" id="IPR038189">
    <property type="entry name" value="Cdc37_Hsp90-bd_sf"/>
</dbReference>
<dbReference type="GO" id="GO:0051087">
    <property type="term" value="F:protein-folding chaperone binding"/>
    <property type="evidence" value="ECO:0007669"/>
    <property type="project" value="TreeGrafter"/>
</dbReference>
<dbReference type="SMART" id="SM01069">
    <property type="entry name" value="CDC37_C"/>
    <property type="match status" value="1"/>
</dbReference>
<dbReference type="Pfam" id="PF03234">
    <property type="entry name" value="CDC37_N"/>
    <property type="match status" value="1"/>
</dbReference>
<feature type="region of interest" description="Disordered" evidence="6">
    <location>
        <begin position="44"/>
        <end position="69"/>
    </location>
</feature>
<feature type="domain" description="Cdc37 N-terminal" evidence="9">
    <location>
        <begin position="13"/>
        <end position="129"/>
    </location>
</feature>
<reference evidence="10" key="1">
    <citation type="submission" date="2021-01" db="EMBL/GenBank/DDBJ databases">
        <authorList>
            <person name="Corre E."/>
            <person name="Pelletier E."/>
            <person name="Niang G."/>
            <person name="Scheremetjew M."/>
            <person name="Finn R."/>
            <person name="Kale V."/>
            <person name="Holt S."/>
            <person name="Cochrane G."/>
            <person name="Meng A."/>
            <person name="Brown T."/>
            <person name="Cohen L."/>
        </authorList>
    </citation>
    <scope>NUCLEOTIDE SEQUENCE</scope>
    <source>
        <strain evidence="10">RCC1693</strain>
    </source>
</reference>
<comment type="similarity">
    <text evidence="2">Belongs to the CDC37 family.</text>
</comment>